<feature type="domain" description="Alpha/beta hydrolase fold-3" evidence="3">
    <location>
        <begin position="301"/>
        <end position="417"/>
    </location>
</feature>
<dbReference type="GO" id="GO:0016787">
    <property type="term" value="F:hydrolase activity"/>
    <property type="evidence" value="ECO:0007669"/>
    <property type="project" value="UniProtKB-KW"/>
</dbReference>
<dbReference type="Pfam" id="PF07859">
    <property type="entry name" value="Abhydrolase_3"/>
    <property type="match status" value="2"/>
</dbReference>
<feature type="region of interest" description="Disordered" evidence="2">
    <location>
        <begin position="708"/>
        <end position="729"/>
    </location>
</feature>
<proteinExistence type="predicted"/>
<accession>A0AAN6GUG2</accession>
<dbReference type="SUPFAM" id="SSF53474">
    <property type="entry name" value="alpha/beta-Hydrolases"/>
    <property type="match status" value="1"/>
</dbReference>
<feature type="compositionally biased region" description="Polar residues" evidence="2">
    <location>
        <begin position="717"/>
        <end position="729"/>
    </location>
</feature>
<feature type="compositionally biased region" description="Basic and acidic residues" evidence="2">
    <location>
        <begin position="568"/>
        <end position="586"/>
    </location>
</feature>
<dbReference type="EMBL" id="JAPDMZ010000005">
    <property type="protein sequence ID" value="KAK0557485.1"/>
    <property type="molecule type" value="Genomic_DNA"/>
</dbReference>
<feature type="region of interest" description="Disordered" evidence="2">
    <location>
        <begin position="1"/>
        <end position="59"/>
    </location>
</feature>
<sequence>MSADHSQQPHHPSLGSAAIEQAQAQLSQAQAQTDRNQDEEEQVQETEEQQQEQHQPKTTARWRLRLEAAMWRVLMEVGMVLHRVAPPTPPYPASRIRIPSTVSTSQGQIGLCIYRPEPSTLSPRSPADRLPCIVNFHGGGFTIGKATDDARWAAAVLNQVPAVLVSVDYRLAPAHPFPTAVQDGVDALLYLHAHADELGIDNTKFALSGFSAGGNLVFTVPLLLNELQRIQAAHDQGRERTPAAHNQGATLDLPPTTLKPSPTKHNHHPDGGKSNPPHYQEPDHINPAGAAAYLPPIPQSLRPVALIASYPSLDFSVSRADRRATNTKPDREMPEFFHNLFDASYLFPLRGIDMRSSFLSPAQASDRALVDALPKQIAIYAAEWDGLSQEAMVFAKRLQGLGKSVSARVLEGTTHAWDRSPNPLWLHKLLDAGYRDACKFARDVFNITEPPPSAIVNGDADASKAENNKSNGPASSPSKGGKEQGADAYQSPLSNRTKEKLPALNTEPSGTEAEQRTMASSALHLASGGDLTDSGRSAALSTPASEKARSEGTGLQGLPLPPSTSSASERREGDEEDAASRADVPSEKAVSAPARQQQMPPDEGSSSSASKNLFSRAKKVLSHSSADDRLEDDDKDADKSPSLRPRSILQPVAKVLSVPGALGGKKDEDEEEHPFQGAEAGTVVGPGKVVATKAEKGEAMVLELVDEAVEPGEQADEPSTAQRQGTNPT</sequence>
<feature type="compositionally biased region" description="Polar residues" evidence="2">
    <location>
        <begin position="594"/>
        <end position="613"/>
    </location>
</feature>
<feature type="domain" description="Alpha/beta hydrolase fold-3" evidence="3">
    <location>
        <begin position="133"/>
        <end position="230"/>
    </location>
</feature>
<name>A0AAN6GUG2_9BASI</name>
<comment type="caution">
    <text evidence="4">The sequence shown here is derived from an EMBL/GenBank/DDBJ whole genome shotgun (WGS) entry which is preliminary data.</text>
</comment>
<dbReference type="Gene3D" id="3.40.50.1820">
    <property type="entry name" value="alpha/beta hydrolase"/>
    <property type="match status" value="1"/>
</dbReference>
<feature type="compositionally biased region" description="Low complexity" evidence="2">
    <location>
        <begin position="17"/>
        <end position="32"/>
    </location>
</feature>
<evidence type="ECO:0000256" key="2">
    <source>
        <dbReference type="SAM" id="MobiDB-lite"/>
    </source>
</evidence>
<protein>
    <recommendedName>
        <fullName evidence="3">Alpha/beta hydrolase fold-3 domain-containing protein</fullName>
    </recommendedName>
</protein>
<feature type="compositionally biased region" description="Polar residues" evidence="2">
    <location>
        <begin position="1"/>
        <end position="10"/>
    </location>
</feature>
<gene>
    <name evidence="4" type="ORF">OC846_000473</name>
</gene>
<dbReference type="InterPro" id="IPR013094">
    <property type="entry name" value="AB_hydrolase_3"/>
</dbReference>
<organism evidence="4 5">
    <name type="scientific">Tilletia horrida</name>
    <dbReference type="NCBI Taxonomy" id="155126"/>
    <lineage>
        <taxon>Eukaryota</taxon>
        <taxon>Fungi</taxon>
        <taxon>Dikarya</taxon>
        <taxon>Basidiomycota</taxon>
        <taxon>Ustilaginomycotina</taxon>
        <taxon>Exobasidiomycetes</taxon>
        <taxon>Tilletiales</taxon>
        <taxon>Tilletiaceae</taxon>
        <taxon>Tilletia</taxon>
    </lineage>
</organism>
<feature type="compositionally biased region" description="Low complexity" evidence="2">
    <location>
        <begin position="250"/>
        <end position="261"/>
    </location>
</feature>
<dbReference type="Proteomes" id="UP001176517">
    <property type="component" value="Unassembled WGS sequence"/>
</dbReference>
<keyword evidence="1" id="KW-0378">Hydrolase</keyword>
<feature type="compositionally biased region" description="Polar residues" evidence="2">
    <location>
        <begin position="468"/>
        <end position="478"/>
    </location>
</feature>
<feature type="compositionally biased region" description="Acidic residues" evidence="2">
    <location>
        <begin position="37"/>
        <end position="50"/>
    </location>
</feature>
<evidence type="ECO:0000313" key="5">
    <source>
        <dbReference type="Proteomes" id="UP001176517"/>
    </source>
</evidence>
<dbReference type="PANTHER" id="PTHR48081:SF8">
    <property type="entry name" value="ALPHA_BETA HYDROLASE FOLD-3 DOMAIN-CONTAINING PROTEIN-RELATED"/>
    <property type="match status" value="1"/>
</dbReference>
<dbReference type="PANTHER" id="PTHR48081">
    <property type="entry name" value="AB HYDROLASE SUPERFAMILY PROTEIN C4A8.06C"/>
    <property type="match status" value="1"/>
</dbReference>
<dbReference type="AlphaFoldDB" id="A0AAN6GUG2"/>
<evidence type="ECO:0000259" key="3">
    <source>
        <dbReference type="Pfam" id="PF07859"/>
    </source>
</evidence>
<feature type="region of interest" description="Disordered" evidence="2">
    <location>
        <begin position="450"/>
        <end position="682"/>
    </location>
</feature>
<evidence type="ECO:0000256" key="1">
    <source>
        <dbReference type="ARBA" id="ARBA00022801"/>
    </source>
</evidence>
<feature type="region of interest" description="Disordered" evidence="2">
    <location>
        <begin position="233"/>
        <end position="289"/>
    </location>
</feature>
<keyword evidence="5" id="KW-1185">Reference proteome</keyword>
<dbReference type="InterPro" id="IPR029058">
    <property type="entry name" value="AB_hydrolase_fold"/>
</dbReference>
<evidence type="ECO:0000313" key="4">
    <source>
        <dbReference type="EMBL" id="KAK0557485.1"/>
    </source>
</evidence>
<dbReference type="InterPro" id="IPR050300">
    <property type="entry name" value="GDXG_lipolytic_enzyme"/>
</dbReference>
<reference evidence="4" key="1">
    <citation type="journal article" date="2023" name="PhytoFront">
        <title>Draft Genome Resources of Seven Strains of Tilletia horrida, Causal Agent of Kernel Smut of Rice.</title>
        <authorList>
            <person name="Khanal S."/>
            <person name="Antony Babu S."/>
            <person name="Zhou X.G."/>
        </authorList>
    </citation>
    <scope>NUCLEOTIDE SEQUENCE</scope>
    <source>
        <strain evidence="4">TX6</strain>
    </source>
</reference>